<dbReference type="FunFam" id="2.60.120.200:FF:000124">
    <property type="entry name" value="Galectin-4"/>
    <property type="match status" value="1"/>
</dbReference>
<comment type="caution">
    <text evidence="5">The sequence shown here is derived from an EMBL/GenBank/DDBJ whole genome shotgun (WGS) entry which is preliminary data.</text>
</comment>
<evidence type="ECO:0000313" key="5">
    <source>
        <dbReference type="EMBL" id="KAL0153504.1"/>
    </source>
</evidence>
<dbReference type="GO" id="GO:0030246">
    <property type="term" value="F:carbohydrate binding"/>
    <property type="evidence" value="ECO:0007669"/>
    <property type="project" value="UniProtKB-UniRule"/>
</dbReference>
<dbReference type="CDD" id="cd00070">
    <property type="entry name" value="GLECT"/>
    <property type="match status" value="1"/>
</dbReference>
<dbReference type="InterPro" id="IPR044156">
    <property type="entry name" value="Galectin-like"/>
</dbReference>
<feature type="domain" description="Galectin" evidence="4">
    <location>
        <begin position="4"/>
        <end position="129"/>
    </location>
</feature>
<dbReference type="InterPro" id="IPR001079">
    <property type="entry name" value="Galectin_CRD"/>
</dbReference>
<dbReference type="PANTHER" id="PTHR11346:SF80">
    <property type="entry name" value="GALECTIN-9C"/>
    <property type="match status" value="1"/>
</dbReference>
<dbReference type="PANTHER" id="PTHR11346">
    <property type="entry name" value="GALECTIN"/>
    <property type="match status" value="1"/>
</dbReference>
<evidence type="ECO:0000313" key="6">
    <source>
        <dbReference type="Proteomes" id="UP001529510"/>
    </source>
</evidence>
<evidence type="ECO:0000256" key="1">
    <source>
        <dbReference type="ARBA" id="ARBA00022734"/>
    </source>
</evidence>
<gene>
    <name evidence="5" type="ORF">M9458_051118</name>
</gene>
<keyword evidence="1 3" id="KW-0430">Lectin</keyword>
<reference evidence="5 6" key="1">
    <citation type="submission" date="2024-05" db="EMBL/GenBank/DDBJ databases">
        <title>Genome sequencing and assembly of Indian major carp, Cirrhinus mrigala (Hamilton, 1822).</title>
        <authorList>
            <person name="Mohindra V."/>
            <person name="Chowdhury L.M."/>
            <person name="Lal K."/>
            <person name="Jena J.K."/>
        </authorList>
    </citation>
    <scope>NUCLEOTIDE SEQUENCE [LARGE SCALE GENOMIC DNA]</scope>
    <source>
        <strain evidence="5">CM1030</strain>
        <tissue evidence="5">Blood</tissue>
    </source>
</reference>
<keyword evidence="6" id="KW-1185">Reference proteome</keyword>
<dbReference type="Proteomes" id="UP001529510">
    <property type="component" value="Unassembled WGS sequence"/>
</dbReference>
<evidence type="ECO:0000256" key="3">
    <source>
        <dbReference type="RuleBase" id="RU102079"/>
    </source>
</evidence>
<name>A0ABD0MWQ8_CIRMR</name>
<protein>
    <recommendedName>
        <fullName evidence="3">Galectin</fullName>
    </recommendedName>
</protein>
<dbReference type="Gene3D" id="2.60.120.200">
    <property type="match status" value="1"/>
</dbReference>
<evidence type="ECO:0000259" key="4">
    <source>
        <dbReference type="PROSITE" id="PS51304"/>
    </source>
</evidence>
<sequence>MVPYKSIIHGGLQSGRVIIIQGVVSHSAKRIDLNLRHKTGIAFYYSPRFDKNEIVCKINENGKWCNEKCFKDMPFELEKPFLVIISCTQNHYEVFVSGKQAHTYKHHSKLEDIDVLEISGDVQLSFVQH</sequence>
<dbReference type="InterPro" id="IPR013320">
    <property type="entry name" value="ConA-like_dom_sf"/>
</dbReference>
<proteinExistence type="predicted"/>
<dbReference type="SMART" id="SM00908">
    <property type="entry name" value="Gal-bind_lectin"/>
    <property type="match status" value="1"/>
</dbReference>
<evidence type="ECO:0000256" key="2">
    <source>
        <dbReference type="ARBA" id="ARBA00022737"/>
    </source>
</evidence>
<dbReference type="PROSITE" id="PS51304">
    <property type="entry name" value="GALECTIN"/>
    <property type="match status" value="1"/>
</dbReference>
<dbReference type="EMBL" id="JAMKFB020000090">
    <property type="protein sequence ID" value="KAL0153504.1"/>
    <property type="molecule type" value="Genomic_DNA"/>
</dbReference>
<keyword evidence="2" id="KW-0677">Repeat</keyword>
<organism evidence="5 6">
    <name type="scientific">Cirrhinus mrigala</name>
    <name type="common">Mrigala</name>
    <dbReference type="NCBI Taxonomy" id="683832"/>
    <lineage>
        <taxon>Eukaryota</taxon>
        <taxon>Metazoa</taxon>
        <taxon>Chordata</taxon>
        <taxon>Craniata</taxon>
        <taxon>Vertebrata</taxon>
        <taxon>Euteleostomi</taxon>
        <taxon>Actinopterygii</taxon>
        <taxon>Neopterygii</taxon>
        <taxon>Teleostei</taxon>
        <taxon>Ostariophysi</taxon>
        <taxon>Cypriniformes</taxon>
        <taxon>Cyprinidae</taxon>
        <taxon>Labeoninae</taxon>
        <taxon>Labeonini</taxon>
        <taxon>Cirrhinus</taxon>
    </lineage>
</organism>
<dbReference type="SMART" id="SM00276">
    <property type="entry name" value="GLECT"/>
    <property type="match status" value="1"/>
</dbReference>
<accession>A0ABD0MWQ8</accession>
<dbReference type="AlphaFoldDB" id="A0ABD0MWQ8"/>
<dbReference type="SUPFAM" id="SSF49899">
    <property type="entry name" value="Concanavalin A-like lectins/glucanases"/>
    <property type="match status" value="1"/>
</dbReference>
<dbReference type="Pfam" id="PF00337">
    <property type="entry name" value="Gal-bind_lectin"/>
    <property type="match status" value="1"/>
</dbReference>